<dbReference type="PRINTS" id="PR00502">
    <property type="entry name" value="NUDIXFAMILY"/>
</dbReference>
<dbReference type="InterPro" id="IPR020476">
    <property type="entry name" value="Nudix_hydrolase"/>
</dbReference>
<evidence type="ECO:0000256" key="3">
    <source>
        <dbReference type="RuleBase" id="RU003476"/>
    </source>
</evidence>
<dbReference type="AlphaFoldDB" id="A0AAE3LP81"/>
<protein>
    <submittedName>
        <fullName evidence="5">NUDIX hydrolase</fullName>
    </submittedName>
</protein>
<evidence type="ECO:0000313" key="5">
    <source>
        <dbReference type="EMBL" id="MCU9614667.1"/>
    </source>
</evidence>
<organism evidence="5 6">
    <name type="scientific">Perspicuibacillus lycopersici</name>
    <dbReference type="NCBI Taxonomy" id="1325689"/>
    <lineage>
        <taxon>Bacteria</taxon>
        <taxon>Bacillati</taxon>
        <taxon>Bacillota</taxon>
        <taxon>Bacilli</taxon>
        <taxon>Bacillales</taxon>
        <taxon>Bacillaceae</taxon>
        <taxon>Perspicuibacillus</taxon>
    </lineage>
</organism>
<keyword evidence="2 3" id="KW-0378">Hydrolase</keyword>
<proteinExistence type="inferred from homology"/>
<dbReference type="PROSITE" id="PS51462">
    <property type="entry name" value="NUDIX"/>
    <property type="match status" value="1"/>
</dbReference>
<reference evidence="5" key="1">
    <citation type="submission" date="2022-10" db="EMBL/GenBank/DDBJ databases">
        <title>Description of Fervidibacillus gen. nov. in the family Fervidibacillaceae fam. nov. with two species, Fervidibacillus albus sp. nov., and Fervidibacillus halotolerans sp. nov., isolated from tidal flat sediments.</title>
        <authorList>
            <person name="Kwon K.K."/>
            <person name="Yang S.-H."/>
        </authorList>
    </citation>
    <scope>NUCLEOTIDE SEQUENCE</scope>
    <source>
        <strain evidence="5">JCM 19140</strain>
    </source>
</reference>
<gene>
    <name evidence="5" type="ORF">OEV98_14075</name>
</gene>
<evidence type="ECO:0000256" key="1">
    <source>
        <dbReference type="ARBA" id="ARBA00001946"/>
    </source>
</evidence>
<dbReference type="Proteomes" id="UP001209318">
    <property type="component" value="Unassembled WGS sequence"/>
</dbReference>
<evidence type="ECO:0000313" key="6">
    <source>
        <dbReference type="Proteomes" id="UP001209318"/>
    </source>
</evidence>
<comment type="similarity">
    <text evidence="3">Belongs to the Nudix hydrolase family.</text>
</comment>
<dbReference type="InterPro" id="IPR015797">
    <property type="entry name" value="NUDIX_hydrolase-like_dom_sf"/>
</dbReference>
<accession>A0AAE3LP81</accession>
<name>A0AAE3LP81_9BACI</name>
<evidence type="ECO:0000256" key="2">
    <source>
        <dbReference type="ARBA" id="ARBA00022801"/>
    </source>
</evidence>
<comment type="cofactor">
    <cofactor evidence="1">
        <name>Mg(2+)</name>
        <dbReference type="ChEBI" id="CHEBI:18420"/>
    </cofactor>
</comment>
<dbReference type="RefSeq" id="WP_263073992.1">
    <property type="nucleotide sequence ID" value="NZ_JAOUSF010000005.1"/>
</dbReference>
<dbReference type="Pfam" id="PF00293">
    <property type="entry name" value="NUDIX"/>
    <property type="match status" value="1"/>
</dbReference>
<dbReference type="EMBL" id="JAOUSF010000005">
    <property type="protein sequence ID" value="MCU9614667.1"/>
    <property type="molecule type" value="Genomic_DNA"/>
</dbReference>
<dbReference type="Gene3D" id="3.90.79.10">
    <property type="entry name" value="Nucleoside Triphosphate Pyrophosphohydrolase"/>
    <property type="match status" value="1"/>
</dbReference>
<dbReference type="PANTHER" id="PTHR43046">
    <property type="entry name" value="GDP-MANNOSE MANNOSYL HYDROLASE"/>
    <property type="match status" value="1"/>
</dbReference>
<dbReference type="SUPFAM" id="SSF55811">
    <property type="entry name" value="Nudix"/>
    <property type="match status" value="1"/>
</dbReference>
<evidence type="ECO:0000259" key="4">
    <source>
        <dbReference type="PROSITE" id="PS51462"/>
    </source>
</evidence>
<dbReference type="InterPro" id="IPR000086">
    <property type="entry name" value="NUDIX_hydrolase_dom"/>
</dbReference>
<dbReference type="GO" id="GO:0016787">
    <property type="term" value="F:hydrolase activity"/>
    <property type="evidence" value="ECO:0007669"/>
    <property type="project" value="UniProtKB-KW"/>
</dbReference>
<keyword evidence="6" id="KW-1185">Reference proteome</keyword>
<dbReference type="PROSITE" id="PS00893">
    <property type="entry name" value="NUDIX_BOX"/>
    <property type="match status" value="1"/>
</dbReference>
<comment type="caution">
    <text evidence="5">The sequence shown here is derived from an EMBL/GenBank/DDBJ whole genome shotgun (WGS) entry which is preliminary data.</text>
</comment>
<dbReference type="PANTHER" id="PTHR43046:SF2">
    <property type="entry name" value="8-OXO-DGTP DIPHOSPHATASE-RELATED"/>
    <property type="match status" value="1"/>
</dbReference>
<sequence length="141" mass="16172">MTTIKWLGSAGVCINDRCEVLMVKQGQPYEKKLWTVPSGQLEGAETFEQCCVREFKEETGFNGVVLHPLHVKKDKVSQMEIEVHYFMVRIISGKACIQDPDQLIYEIAWKNADDIAKLEFSFPEDRAFILDLLNECRSTIV</sequence>
<dbReference type="InterPro" id="IPR020084">
    <property type="entry name" value="NUDIX_hydrolase_CS"/>
</dbReference>
<feature type="domain" description="Nudix hydrolase" evidence="4">
    <location>
        <begin position="5"/>
        <end position="134"/>
    </location>
</feature>